<dbReference type="EMBL" id="LLXL01000521">
    <property type="protein sequence ID" value="PKK71416.1"/>
    <property type="molecule type" value="Genomic_DNA"/>
</dbReference>
<evidence type="ECO:0008006" key="3">
    <source>
        <dbReference type="Google" id="ProtNLM"/>
    </source>
</evidence>
<accession>A0A2N1NBZ0</accession>
<sequence>MHAIGTGKIPPYYFPSRFNHFSRVMSYDICFGLRPHIPDNIPKSFKNLVERCWNTEPDLRPNIHEVHNTLLNLWTSIYHNKYSTSLNLMCLDFSAADNNKDYSDSNTQEIITKRAVSSDLETSEMIKYIEENSLVKVFSIDKLTMMTPINNDHFCKISKATLKTEKTDIIVACKRFKSTLLDKTFLHELKMQHKKLYFC</sequence>
<organism evidence="1 2">
    <name type="scientific">Rhizophagus irregularis</name>
    <dbReference type="NCBI Taxonomy" id="588596"/>
    <lineage>
        <taxon>Eukaryota</taxon>
        <taxon>Fungi</taxon>
        <taxon>Fungi incertae sedis</taxon>
        <taxon>Mucoromycota</taxon>
        <taxon>Glomeromycotina</taxon>
        <taxon>Glomeromycetes</taxon>
        <taxon>Glomerales</taxon>
        <taxon>Glomeraceae</taxon>
        <taxon>Rhizophagus</taxon>
    </lineage>
</organism>
<name>A0A2N1NBZ0_9GLOM</name>
<protein>
    <recommendedName>
        <fullName evidence="3">Serine-threonine/tyrosine-protein kinase catalytic domain-containing protein</fullName>
    </recommendedName>
</protein>
<dbReference type="InterPro" id="IPR011009">
    <property type="entry name" value="Kinase-like_dom_sf"/>
</dbReference>
<evidence type="ECO:0000313" key="2">
    <source>
        <dbReference type="Proteomes" id="UP000233469"/>
    </source>
</evidence>
<dbReference type="Gene3D" id="1.10.510.10">
    <property type="entry name" value="Transferase(Phosphotransferase) domain 1"/>
    <property type="match status" value="1"/>
</dbReference>
<gene>
    <name evidence="1" type="ORF">RhiirC2_744649</name>
</gene>
<dbReference type="SUPFAM" id="SSF56112">
    <property type="entry name" value="Protein kinase-like (PK-like)"/>
    <property type="match status" value="1"/>
</dbReference>
<dbReference type="AlphaFoldDB" id="A0A2N1NBZ0"/>
<comment type="caution">
    <text evidence="1">The sequence shown here is derived from an EMBL/GenBank/DDBJ whole genome shotgun (WGS) entry which is preliminary data.</text>
</comment>
<reference evidence="1 2" key="1">
    <citation type="submission" date="2016-04" db="EMBL/GenBank/DDBJ databases">
        <title>Genome analyses suggest a sexual origin of heterokaryosis in a supposedly ancient asexual fungus.</title>
        <authorList>
            <person name="Ropars J."/>
            <person name="Sedzielewska K."/>
            <person name="Noel J."/>
            <person name="Charron P."/>
            <person name="Farinelli L."/>
            <person name="Marton T."/>
            <person name="Kruger M."/>
            <person name="Pelin A."/>
            <person name="Brachmann A."/>
            <person name="Corradi N."/>
        </authorList>
    </citation>
    <scope>NUCLEOTIDE SEQUENCE [LARGE SCALE GENOMIC DNA]</scope>
    <source>
        <strain evidence="1 2">C2</strain>
    </source>
</reference>
<proteinExistence type="predicted"/>
<dbReference type="VEuPathDB" id="FungiDB:FUN_001379"/>
<dbReference type="Proteomes" id="UP000233469">
    <property type="component" value="Unassembled WGS sequence"/>
</dbReference>
<evidence type="ECO:0000313" key="1">
    <source>
        <dbReference type="EMBL" id="PKK71416.1"/>
    </source>
</evidence>
<feature type="non-terminal residue" evidence="1">
    <location>
        <position position="199"/>
    </location>
</feature>
<reference evidence="1 2" key="2">
    <citation type="submission" date="2017-10" db="EMBL/GenBank/DDBJ databases">
        <title>Extensive intraspecific genome diversity in a model arbuscular mycorrhizal fungus.</title>
        <authorList>
            <person name="Chen E.C.H."/>
            <person name="Morin E."/>
            <person name="Baudet D."/>
            <person name="Noel J."/>
            <person name="Ndikumana S."/>
            <person name="Charron P."/>
            <person name="St-Onge C."/>
            <person name="Giorgi J."/>
            <person name="Grigoriev I.V."/>
            <person name="Roux C."/>
            <person name="Martin F.M."/>
            <person name="Corradi N."/>
        </authorList>
    </citation>
    <scope>NUCLEOTIDE SEQUENCE [LARGE SCALE GENOMIC DNA]</scope>
    <source>
        <strain evidence="1 2">C2</strain>
    </source>
</reference>